<keyword evidence="4" id="KW-0862">Zinc</keyword>
<feature type="region of interest" description="Disordered" evidence="12">
    <location>
        <begin position="150"/>
        <end position="182"/>
    </location>
</feature>
<reference evidence="14 15" key="1">
    <citation type="submission" date="2024-03" db="EMBL/GenBank/DDBJ databases">
        <title>Adaptation during the transition from Ophiocordyceps entomopathogen to insect associate is accompanied by gene loss and intensified selection.</title>
        <authorList>
            <person name="Ward C.M."/>
            <person name="Onetto C.A."/>
            <person name="Borneman A.R."/>
        </authorList>
    </citation>
    <scope>NUCLEOTIDE SEQUENCE [LARGE SCALE GENOMIC DNA]</scope>
    <source>
        <strain evidence="14">AWRI1</strain>
        <tissue evidence="14">Single Adult Female</tissue>
    </source>
</reference>
<name>A0AAN9T9I8_9HEMI</name>
<evidence type="ECO:0000313" key="14">
    <source>
        <dbReference type="EMBL" id="KAK7574338.1"/>
    </source>
</evidence>
<dbReference type="GO" id="GO:0046872">
    <property type="term" value="F:metal ion binding"/>
    <property type="evidence" value="ECO:0007669"/>
    <property type="project" value="UniProtKB-KW"/>
</dbReference>
<dbReference type="Pfam" id="PF02137">
    <property type="entry name" value="A_deamin"/>
    <property type="match status" value="1"/>
</dbReference>
<dbReference type="SMART" id="SM00552">
    <property type="entry name" value="ADEAMc"/>
    <property type="match status" value="1"/>
</dbReference>
<dbReference type="EC" id="3.5.4.34" evidence="8"/>
<comment type="caution">
    <text evidence="14">The sequence shown here is derived from an EMBL/GenBank/DDBJ whole genome shotgun (WGS) entry which is preliminary data.</text>
</comment>
<proteinExistence type="inferred from homology"/>
<evidence type="ECO:0000256" key="5">
    <source>
        <dbReference type="ARBA" id="ARBA00037026"/>
    </source>
</evidence>
<gene>
    <name evidence="14" type="ORF">V9T40_011529</name>
</gene>
<keyword evidence="1" id="KW-0819">tRNA processing</keyword>
<feature type="compositionally biased region" description="Polar residues" evidence="12">
    <location>
        <begin position="151"/>
        <end position="162"/>
    </location>
</feature>
<feature type="domain" description="A to I editase" evidence="13">
    <location>
        <begin position="54"/>
        <end position="399"/>
    </location>
</feature>
<comment type="function">
    <text evidence="6">Specifically deaminates adenosine-37 to inosine in tRNA-Ala.</text>
</comment>
<dbReference type="EMBL" id="JBBCAQ010000037">
    <property type="protein sequence ID" value="KAK7574338.1"/>
    <property type="molecule type" value="Genomic_DNA"/>
</dbReference>
<evidence type="ECO:0000256" key="12">
    <source>
        <dbReference type="SAM" id="MobiDB-lite"/>
    </source>
</evidence>
<dbReference type="PROSITE" id="PS50141">
    <property type="entry name" value="A_DEAMIN_EDITASE"/>
    <property type="match status" value="1"/>
</dbReference>
<dbReference type="InterPro" id="IPR002466">
    <property type="entry name" value="A_deamin"/>
</dbReference>
<evidence type="ECO:0000313" key="15">
    <source>
        <dbReference type="Proteomes" id="UP001367676"/>
    </source>
</evidence>
<comment type="cofactor">
    <cofactor evidence="5">
        <name>1D-myo-inositol hexakisphosphate</name>
        <dbReference type="ChEBI" id="CHEBI:58130"/>
    </cofactor>
</comment>
<dbReference type="GO" id="GO:0043829">
    <property type="term" value="F:tRNA-specific adenosine-37 deaminase activity"/>
    <property type="evidence" value="ECO:0007669"/>
    <property type="project" value="UniProtKB-EC"/>
</dbReference>
<keyword evidence="2" id="KW-0479">Metal-binding</keyword>
<protein>
    <recommendedName>
        <fullName evidence="9">tRNA-specific adenosine deaminase 1</fullName>
        <ecNumber evidence="8">3.5.4.34</ecNumber>
    </recommendedName>
    <alternativeName>
        <fullName evidence="10">tRNA-specific adenosine-37 deaminase</fullName>
    </alternativeName>
</protein>
<comment type="catalytic activity">
    <reaction evidence="11">
        <text>adenosine(37) in tRNA(Ala) + H2O + H(+) = inosine(37) in tRNA(Ala) + NH4(+)</text>
        <dbReference type="Rhea" id="RHEA:50968"/>
        <dbReference type="Rhea" id="RHEA-COMP:12855"/>
        <dbReference type="Rhea" id="RHEA-COMP:12856"/>
        <dbReference type="ChEBI" id="CHEBI:15377"/>
        <dbReference type="ChEBI" id="CHEBI:15378"/>
        <dbReference type="ChEBI" id="CHEBI:28938"/>
        <dbReference type="ChEBI" id="CHEBI:74411"/>
        <dbReference type="ChEBI" id="CHEBI:82852"/>
        <dbReference type="EC" id="3.5.4.34"/>
    </reaction>
</comment>
<keyword evidence="15" id="KW-1185">Reference proteome</keyword>
<dbReference type="GO" id="GO:0008033">
    <property type="term" value="P:tRNA processing"/>
    <property type="evidence" value="ECO:0007669"/>
    <property type="project" value="UniProtKB-KW"/>
</dbReference>
<evidence type="ECO:0000256" key="9">
    <source>
        <dbReference type="ARBA" id="ARBA00040502"/>
    </source>
</evidence>
<organism evidence="14 15">
    <name type="scientific">Parthenolecanium corni</name>
    <dbReference type="NCBI Taxonomy" id="536013"/>
    <lineage>
        <taxon>Eukaryota</taxon>
        <taxon>Metazoa</taxon>
        <taxon>Ecdysozoa</taxon>
        <taxon>Arthropoda</taxon>
        <taxon>Hexapoda</taxon>
        <taxon>Insecta</taxon>
        <taxon>Pterygota</taxon>
        <taxon>Neoptera</taxon>
        <taxon>Paraneoptera</taxon>
        <taxon>Hemiptera</taxon>
        <taxon>Sternorrhyncha</taxon>
        <taxon>Coccoidea</taxon>
        <taxon>Coccidae</taxon>
        <taxon>Parthenolecanium</taxon>
    </lineage>
</organism>
<accession>A0AAN9T9I8</accession>
<evidence type="ECO:0000256" key="4">
    <source>
        <dbReference type="ARBA" id="ARBA00022833"/>
    </source>
</evidence>
<evidence type="ECO:0000256" key="3">
    <source>
        <dbReference type="ARBA" id="ARBA00022801"/>
    </source>
</evidence>
<comment type="similarity">
    <text evidence="7">Belongs to the ADAT1 family.</text>
</comment>
<dbReference type="GO" id="GO:0003723">
    <property type="term" value="F:RNA binding"/>
    <property type="evidence" value="ECO:0007669"/>
    <property type="project" value="InterPro"/>
</dbReference>
<sequence length="413" mass="46408">MCNQNFDFQFADEVAQLCYEQFEKLPKSGKPVENQWTYLAAIVKHCNGELEVVSMATGSKCIGRGKLSPSGDIVNDSHAEVLARRGFLKYLYEHIRSLKSGRTSDILFFCDSEKKYHLNQSITFHLFSSHLPCGDAAVFPKSKIREIAHHNTATSVSSPNSVDQRHYPASKKRRIDSYSPSTSEIGDIIEDINRTGAKCLAGEKNPDRKLAGVGYHVVGCVRTKPGRGDPTLSVSCSDKILRWNCVGIQGALLSLLLDPIYLSSIIIGNDDSLYSEEALRRAVIDRNAEIAKMNRRPSLLHSSLEFRFSRRLCGISGKPSPCGIVWTKVPQKNHEVIVEGRRLGWTKKSNSAEPLSIAKKMFLHTFKSVTDKQLDFTYYELKQSATVYQDSWRKVKAALSIWTIKDLDLLQFK</sequence>
<evidence type="ECO:0000256" key="1">
    <source>
        <dbReference type="ARBA" id="ARBA00022694"/>
    </source>
</evidence>
<dbReference type="PANTHER" id="PTHR46516">
    <property type="entry name" value="TRNA-SPECIFIC ADENOSINE DEAMINASE 1"/>
    <property type="match status" value="1"/>
</dbReference>
<evidence type="ECO:0000256" key="6">
    <source>
        <dbReference type="ARBA" id="ARBA00037784"/>
    </source>
</evidence>
<evidence type="ECO:0000256" key="7">
    <source>
        <dbReference type="ARBA" id="ARBA00038326"/>
    </source>
</evidence>
<dbReference type="AlphaFoldDB" id="A0AAN9T9I8"/>
<evidence type="ECO:0000256" key="8">
    <source>
        <dbReference type="ARBA" id="ARBA00038940"/>
    </source>
</evidence>
<dbReference type="PANTHER" id="PTHR46516:SF1">
    <property type="entry name" value="TRNA-SPECIFIC ADENOSINE DEAMINASE 1"/>
    <property type="match status" value="1"/>
</dbReference>
<evidence type="ECO:0000259" key="13">
    <source>
        <dbReference type="PROSITE" id="PS50141"/>
    </source>
</evidence>
<evidence type="ECO:0000256" key="10">
    <source>
        <dbReference type="ARBA" id="ARBA00041760"/>
    </source>
</evidence>
<keyword evidence="3" id="KW-0378">Hydrolase</keyword>
<evidence type="ECO:0000256" key="11">
    <source>
        <dbReference type="ARBA" id="ARBA00047635"/>
    </source>
</evidence>
<evidence type="ECO:0000256" key="2">
    <source>
        <dbReference type="ARBA" id="ARBA00022723"/>
    </source>
</evidence>
<dbReference type="Proteomes" id="UP001367676">
    <property type="component" value="Unassembled WGS sequence"/>
</dbReference>